<dbReference type="CDD" id="cd09272">
    <property type="entry name" value="RNase_HI_RT_Ty1"/>
    <property type="match status" value="1"/>
</dbReference>
<dbReference type="PANTHER" id="PTHR11439:SF524">
    <property type="entry name" value="RNA-DIRECTED DNA POLYMERASE, PROTEIN KINASE RLK-PELLE-DLSV FAMILY"/>
    <property type="match status" value="1"/>
</dbReference>
<dbReference type="PANTHER" id="PTHR11439">
    <property type="entry name" value="GAG-POL-RELATED RETROTRANSPOSON"/>
    <property type="match status" value="1"/>
</dbReference>
<dbReference type="EMBL" id="BKCJ010160557">
    <property type="protein sequence ID" value="GEY21552.1"/>
    <property type="molecule type" value="Genomic_DNA"/>
</dbReference>
<proteinExistence type="predicted"/>
<feature type="transmembrane region" description="Helical" evidence="1">
    <location>
        <begin position="7"/>
        <end position="28"/>
    </location>
</feature>
<evidence type="ECO:0000256" key="1">
    <source>
        <dbReference type="SAM" id="Phobius"/>
    </source>
</evidence>
<keyword evidence="1" id="KW-1133">Transmembrane helix</keyword>
<keyword evidence="1" id="KW-0812">Transmembrane</keyword>
<dbReference type="AlphaFoldDB" id="A0A699HJS6"/>
<evidence type="ECO:0000313" key="2">
    <source>
        <dbReference type="EMBL" id="GEY21552.1"/>
    </source>
</evidence>
<keyword evidence="1" id="KW-0472">Membrane</keyword>
<sequence>MFLSTSGACRLLLLVVVGVVEIVGWIVVGKKLLGLVVGKCGPGKHLQKVQSQRSSSIIYQLNNVGVVVIGDGLLKAVVVLAVENSEVLASENDSNGLRKKTRVFSSFYMKGVGSIIYNEFRREQVCLYMHDPREPRLLALKRILRYIRGNIDHGLQLHASSMTQLVAYTNADWTCCPVTRRSTSGYCVCLGDNLLSWSAKRHVTLSHSSVEAEYHGVASVVAETPWIRNLLRELHTPLFTANLVCCDNVSAVYLSTNPVQHQRTKHIEIDIYFVRDYVDSGQVRVLHVPSRFNFADIFTKGLHTALFIDFHSSLNIRRPPAQAAREY</sequence>
<name>A0A699HJS6_TANCI</name>
<comment type="caution">
    <text evidence="2">The sequence shown here is derived from an EMBL/GenBank/DDBJ whole genome shotgun (WGS) entry which is preliminary data.</text>
</comment>
<protein>
    <submittedName>
        <fullName evidence="2">Ribonuclease H-like domain-containing protein</fullName>
    </submittedName>
</protein>
<reference evidence="2" key="1">
    <citation type="journal article" date="2019" name="Sci. Rep.">
        <title>Draft genome of Tanacetum cinerariifolium, the natural source of mosquito coil.</title>
        <authorList>
            <person name="Yamashiro T."/>
            <person name="Shiraishi A."/>
            <person name="Satake H."/>
            <person name="Nakayama K."/>
        </authorList>
    </citation>
    <scope>NUCLEOTIDE SEQUENCE</scope>
</reference>
<accession>A0A699HJS6</accession>
<gene>
    <name evidence="2" type="ORF">Tci_393526</name>
</gene>
<organism evidence="2">
    <name type="scientific">Tanacetum cinerariifolium</name>
    <name type="common">Dalmatian daisy</name>
    <name type="synonym">Chrysanthemum cinerariifolium</name>
    <dbReference type="NCBI Taxonomy" id="118510"/>
    <lineage>
        <taxon>Eukaryota</taxon>
        <taxon>Viridiplantae</taxon>
        <taxon>Streptophyta</taxon>
        <taxon>Embryophyta</taxon>
        <taxon>Tracheophyta</taxon>
        <taxon>Spermatophyta</taxon>
        <taxon>Magnoliopsida</taxon>
        <taxon>eudicotyledons</taxon>
        <taxon>Gunneridae</taxon>
        <taxon>Pentapetalae</taxon>
        <taxon>asterids</taxon>
        <taxon>campanulids</taxon>
        <taxon>Asterales</taxon>
        <taxon>Asteraceae</taxon>
        <taxon>Asteroideae</taxon>
        <taxon>Anthemideae</taxon>
        <taxon>Anthemidinae</taxon>
        <taxon>Tanacetum</taxon>
    </lineage>
</organism>